<name>A0A096B6N8_FLAPL</name>
<comment type="caution">
    <text evidence="2">The sequence shown here is derived from an EMBL/GenBank/DDBJ whole genome shotgun (WGS) entry which is preliminary data.</text>
</comment>
<dbReference type="PANTHER" id="PTHR30383">
    <property type="entry name" value="THIOESTERASE 1/PROTEASE 1/LYSOPHOSPHOLIPASE L1"/>
    <property type="match status" value="1"/>
</dbReference>
<dbReference type="InterPro" id="IPR013830">
    <property type="entry name" value="SGNH_hydro"/>
</dbReference>
<dbReference type="eggNOG" id="COG2755">
    <property type="taxonomic scope" value="Bacteria"/>
</dbReference>
<dbReference type="Pfam" id="PF13472">
    <property type="entry name" value="Lipase_GDSL_2"/>
    <property type="match status" value="1"/>
</dbReference>
<gene>
    <name evidence="2" type="ORF">HMPREF9460_02594</name>
</gene>
<dbReference type="HOGENOM" id="CLU_051989_9_0_9"/>
<accession>A0A096B6N8</accession>
<organism evidence="2 3">
    <name type="scientific">Flavonifractor plautii 1_3_50AFAA</name>
    <dbReference type="NCBI Taxonomy" id="742738"/>
    <lineage>
        <taxon>Bacteria</taxon>
        <taxon>Bacillati</taxon>
        <taxon>Bacillota</taxon>
        <taxon>Clostridia</taxon>
        <taxon>Eubacteriales</taxon>
        <taxon>Oscillospiraceae</taxon>
        <taxon>Flavonifractor</taxon>
    </lineage>
</organism>
<dbReference type="SUPFAM" id="SSF52266">
    <property type="entry name" value="SGNH hydrolase"/>
    <property type="match status" value="1"/>
</dbReference>
<dbReference type="Gene3D" id="3.40.50.1110">
    <property type="entry name" value="SGNH hydrolase"/>
    <property type="match status" value="1"/>
</dbReference>
<evidence type="ECO:0000259" key="1">
    <source>
        <dbReference type="Pfam" id="PF13472"/>
    </source>
</evidence>
<dbReference type="Proteomes" id="UP000029585">
    <property type="component" value="Unassembled WGS sequence"/>
</dbReference>
<proteinExistence type="predicted"/>
<dbReference type="AlphaFoldDB" id="A0A096B6N8"/>
<reference evidence="2 3" key="1">
    <citation type="submission" date="2011-08" db="EMBL/GenBank/DDBJ databases">
        <title>The Genome Sequence of Clostridium orbiscindens 1_3_50AFAA.</title>
        <authorList>
            <consortium name="The Broad Institute Genome Sequencing Platform"/>
            <person name="Earl A."/>
            <person name="Ward D."/>
            <person name="Feldgarden M."/>
            <person name="Gevers D."/>
            <person name="Daigneault M."/>
            <person name="Strauss J."/>
            <person name="Allen-Vercoe E."/>
            <person name="Young S.K."/>
            <person name="Zeng Q."/>
            <person name="Gargeya S."/>
            <person name="Fitzgerald M."/>
            <person name="Haas B."/>
            <person name="Abouelleil A."/>
            <person name="Alvarado L."/>
            <person name="Arachchi H.M."/>
            <person name="Berlin A."/>
            <person name="Brown A."/>
            <person name="Chapman S.B."/>
            <person name="Chen Z."/>
            <person name="Dunbar C."/>
            <person name="Freedman E."/>
            <person name="Gearin G."/>
            <person name="Gellesch M."/>
            <person name="Goldberg J."/>
            <person name="Griggs A."/>
            <person name="Gujja S."/>
            <person name="Heiman D."/>
            <person name="Howarth C."/>
            <person name="Larson L."/>
            <person name="Lui A."/>
            <person name="MacDonald P.J.P."/>
            <person name="Montmayeur A."/>
            <person name="Murphy C."/>
            <person name="Neiman D."/>
            <person name="Pearson M."/>
            <person name="Priest M."/>
            <person name="Roberts A."/>
            <person name="Saif S."/>
            <person name="Shea T."/>
            <person name="Shenoy N."/>
            <person name="Sisk P."/>
            <person name="Stolte C."/>
            <person name="Sykes S."/>
            <person name="Wortman J."/>
            <person name="Nusbaum C."/>
            <person name="Birren B."/>
        </authorList>
    </citation>
    <scope>NUCLEOTIDE SEQUENCE [LARGE SCALE GENOMIC DNA]</scope>
    <source>
        <strain evidence="2 3">1_3_50AFAA</strain>
    </source>
</reference>
<keyword evidence="3" id="KW-1185">Reference proteome</keyword>
<dbReference type="RefSeq" id="WP_050001731.1">
    <property type="nucleotide sequence ID" value="NZ_KN174164.1"/>
</dbReference>
<evidence type="ECO:0000313" key="2">
    <source>
        <dbReference type="EMBL" id="KGF54710.1"/>
    </source>
</evidence>
<evidence type="ECO:0000313" key="3">
    <source>
        <dbReference type="Proteomes" id="UP000029585"/>
    </source>
</evidence>
<sequence>MGDSFTFGYGVSAARRWTALCGQMLGMELMNCAVSGNTTGGMLARLEYQMDRVKPGMVLLMGGFNDILLSGSDAAARSNLGAMGHITAGRGAIPVFGTPPLPCPPIRVKWNGLADLEQVGEQAAVYQDWIRRMCGVFGYPLLDLHQKLIRVAAREGRPLSDYFLDGLHMNEEGNRAIAEAAAPALRKIMER</sequence>
<feature type="domain" description="SGNH hydrolase-type esterase" evidence="1">
    <location>
        <begin position="1"/>
        <end position="176"/>
    </location>
</feature>
<dbReference type="EMBL" id="ADLO01000081">
    <property type="protein sequence ID" value="KGF54710.1"/>
    <property type="molecule type" value="Genomic_DNA"/>
</dbReference>
<dbReference type="InterPro" id="IPR051532">
    <property type="entry name" value="Ester_Hydrolysis_Enzymes"/>
</dbReference>
<dbReference type="InterPro" id="IPR036514">
    <property type="entry name" value="SGNH_hydro_sf"/>
</dbReference>
<dbReference type="PATRIC" id="fig|742738.3.peg.2660"/>
<protein>
    <recommendedName>
        <fullName evidence="1">SGNH hydrolase-type esterase domain-containing protein</fullName>
    </recommendedName>
</protein>